<dbReference type="HOGENOM" id="CLU_1593970_0_0_1"/>
<keyword evidence="2" id="KW-0812">Transmembrane</keyword>
<name>H2Y9E3_CIOSA</name>
<dbReference type="Ensembl" id="ENSCSAVT00000001975.1">
    <property type="protein sequence ID" value="ENSCSAVP00000001941.1"/>
    <property type="gene ID" value="ENSCSAVG00000001135.1"/>
</dbReference>
<evidence type="ECO:0000313" key="3">
    <source>
        <dbReference type="Ensembl" id="ENSCSAVP00000001941.1"/>
    </source>
</evidence>
<feature type="transmembrane region" description="Helical" evidence="2">
    <location>
        <begin position="76"/>
        <end position="101"/>
    </location>
</feature>
<accession>H2Y9E3</accession>
<keyword evidence="2" id="KW-0472">Membrane</keyword>
<proteinExistence type="predicted"/>
<organism evidence="3 4">
    <name type="scientific">Ciona savignyi</name>
    <name type="common">Pacific transparent sea squirt</name>
    <dbReference type="NCBI Taxonomy" id="51511"/>
    <lineage>
        <taxon>Eukaryota</taxon>
        <taxon>Metazoa</taxon>
        <taxon>Chordata</taxon>
        <taxon>Tunicata</taxon>
        <taxon>Ascidiacea</taxon>
        <taxon>Phlebobranchia</taxon>
        <taxon>Cionidae</taxon>
        <taxon>Ciona</taxon>
    </lineage>
</organism>
<evidence type="ECO:0008006" key="5">
    <source>
        <dbReference type="Google" id="ProtNLM"/>
    </source>
</evidence>
<dbReference type="AlphaFoldDB" id="H2Y9E3"/>
<evidence type="ECO:0000256" key="2">
    <source>
        <dbReference type="SAM" id="Phobius"/>
    </source>
</evidence>
<dbReference type="Proteomes" id="UP000007875">
    <property type="component" value="Unassembled WGS sequence"/>
</dbReference>
<feature type="transmembrane region" description="Helical" evidence="2">
    <location>
        <begin position="46"/>
        <end position="64"/>
    </location>
</feature>
<reference evidence="4" key="1">
    <citation type="submission" date="2003-08" db="EMBL/GenBank/DDBJ databases">
        <authorList>
            <person name="Birren B."/>
            <person name="Nusbaum C."/>
            <person name="Abebe A."/>
            <person name="Abouelleil A."/>
            <person name="Adekoya E."/>
            <person name="Ait-zahra M."/>
            <person name="Allen N."/>
            <person name="Allen T."/>
            <person name="An P."/>
            <person name="Anderson M."/>
            <person name="Anderson S."/>
            <person name="Arachchi H."/>
            <person name="Armbruster J."/>
            <person name="Bachantsang P."/>
            <person name="Baldwin J."/>
            <person name="Barry A."/>
            <person name="Bayul T."/>
            <person name="Blitshsteyn B."/>
            <person name="Bloom T."/>
            <person name="Blye J."/>
            <person name="Boguslavskiy L."/>
            <person name="Borowsky M."/>
            <person name="Boukhgalter B."/>
            <person name="Brunache A."/>
            <person name="Butler J."/>
            <person name="Calixte N."/>
            <person name="Calvo S."/>
            <person name="Camarata J."/>
            <person name="Campo K."/>
            <person name="Chang J."/>
            <person name="Cheshatsang Y."/>
            <person name="Citroen M."/>
            <person name="Collymore A."/>
            <person name="Considine T."/>
            <person name="Cook A."/>
            <person name="Cooke P."/>
            <person name="Corum B."/>
            <person name="Cuomo C."/>
            <person name="David R."/>
            <person name="Dawoe T."/>
            <person name="Degray S."/>
            <person name="Dodge S."/>
            <person name="Dooley K."/>
            <person name="Dorje P."/>
            <person name="Dorjee K."/>
            <person name="Dorris L."/>
            <person name="Duffey N."/>
            <person name="Dupes A."/>
            <person name="Elkins T."/>
            <person name="Engels R."/>
            <person name="Erickson J."/>
            <person name="Farina A."/>
            <person name="Faro S."/>
            <person name="Ferreira P."/>
            <person name="Fischer H."/>
            <person name="Fitzgerald M."/>
            <person name="Foley K."/>
            <person name="Gage D."/>
            <person name="Galagan J."/>
            <person name="Gearin G."/>
            <person name="Gnerre S."/>
            <person name="Gnirke A."/>
            <person name="Goyette A."/>
            <person name="Graham J."/>
            <person name="Grandbois E."/>
            <person name="Gyaltsen K."/>
            <person name="Hafez N."/>
            <person name="Hagopian D."/>
            <person name="Hagos B."/>
            <person name="Hall J."/>
            <person name="Hatcher B."/>
            <person name="Heller A."/>
            <person name="Higgins H."/>
            <person name="Honan T."/>
            <person name="Horn A."/>
            <person name="Houde N."/>
            <person name="Hughes L."/>
            <person name="Hulme W."/>
            <person name="Husby E."/>
            <person name="Iliev I."/>
            <person name="Jaffe D."/>
            <person name="Jones C."/>
            <person name="Kamal M."/>
            <person name="Kamat A."/>
            <person name="Kamvysselis M."/>
            <person name="Karlsson E."/>
            <person name="Kells C."/>
            <person name="Kieu A."/>
            <person name="Kisner P."/>
            <person name="Kodira C."/>
            <person name="Kulbokas E."/>
            <person name="Labutti K."/>
            <person name="Lama D."/>
            <person name="Landers T."/>
            <person name="Leger J."/>
            <person name="Levine S."/>
            <person name="Lewis D."/>
            <person name="Lewis T."/>
            <person name="Lindblad-toh K."/>
            <person name="Liu X."/>
            <person name="Lokyitsang T."/>
            <person name="Lokyitsang Y."/>
            <person name="Lucien O."/>
            <person name="Lui A."/>
            <person name="Ma L.J."/>
            <person name="Mabbitt R."/>
            <person name="Macdonald J."/>
            <person name="Maclean C."/>
            <person name="Major J."/>
            <person name="Manning J."/>
            <person name="Marabella R."/>
            <person name="Maru K."/>
            <person name="Matthews C."/>
            <person name="Mauceli E."/>
            <person name="Mccarthy M."/>
            <person name="Mcdonough S."/>
            <person name="Mcghee T."/>
            <person name="Meldrim J."/>
            <person name="Meneus L."/>
            <person name="Mesirov J."/>
            <person name="Mihalev A."/>
            <person name="Mihova T."/>
            <person name="Mikkelsen T."/>
            <person name="Mlenga V."/>
            <person name="Moru K."/>
            <person name="Mozes J."/>
            <person name="Mulrain L."/>
            <person name="Munson G."/>
            <person name="Naylor J."/>
            <person name="Newes C."/>
            <person name="Nguyen C."/>
            <person name="Nguyen N."/>
            <person name="Nguyen T."/>
            <person name="Nicol R."/>
            <person name="Nielsen C."/>
            <person name="Nizzari M."/>
            <person name="Norbu C."/>
            <person name="Norbu N."/>
            <person name="O'donnell P."/>
            <person name="Okoawo O."/>
            <person name="O'leary S."/>
            <person name="Omotosho B."/>
            <person name="O'neill K."/>
            <person name="Osman S."/>
            <person name="Parker S."/>
            <person name="Perrin D."/>
            <person name="Phunkhang P."/>
            <person name="Piqani B."/>
            <person name="Purcell S."/>
            <person name="Rachupka T."/>
            <person name="Ramasamy U."/>
            <person name="Rameau R."/>
            <person name="Ray V."/>
            <person name="Raymond C."/>
            <person name="Retta R."/>
            <person name="Richardson S."/>
            <person name="Rise C."/>
            <person name="Rodriguez J."/>
            <person name="Rogers J."/>
            <person name="Rogov P."/>
            <person name="Rutman M."/>
            <person name="Schupbach R."/>
            <person name="Seaman C."/>
            <person name="Settipalli S."/>
            <person name="Sharpe T."/>
            <person name="Sheridan J."/>
            <person name="Sherpa N."/>
            <person name="Shi J."/>
            <person name="Smirnov S."/>
            <person name="Smith C."/>
            <person name="Sougnez C."/>
            <person name="Spencer B."/>
            <person name="Stalker J."/>
            <person name="Stange-thomann N."/>
            <person name="Stavropoulos S."/>
            <person name="Stetson K."/>
            <person name="Stone C."/>
            <person name="Stone S."/>
            <person name="Stubbs M."/>
            <person name="Talamas J."/>
            <person name="Tchuinga P."/>
            <person name="Tenzing P."/>
            <person name="Tesfaye S."/>
            <person name="Theodore J."/>
            <person name="Thoulutsang Y."/>
            <person name="Topham K."/>
            <person name="Towey S."/>
            <person name="Tsamla T."/>
            <person name="Tsomo N."/>
            <person name="Vallee D."/>
            <person name="Vassiliev H."/>
            <person name="Venkataraman V."/>
            <person name="Vinson J."/>
            <person name="Vo A."/>
            <person name="Wade C."/>
            <person name="Wang S."/>
            <person name="Wangchuk T."/>
            <person name="Wangdi T."/>
            <person name="Whittaker C."/>
            <person name="Wilkinson J."/>
            <person name="Wu Y."/>
            <person name="Wyman D."/>
            <person name="Yadav S."/>
            <person name="Yang S."/>
            <person name="Yang X."/>
            <person name="Yeager S."/>
            <person name="Yee E."/>
            <person name="Young G."/>
            <person name="Zainoun J."/>
            <person name="Zembeck L."/>
            <person name="Zimmer A."/>
            <person name="Zody M."/>
            <person name="Lander E."/>
        </authorList>
    </citation>
    <scope>NUCLEOTIDE SEQUENCE [LARGE SCALE GENOMIC DNA]</scope>
</reference>
<dbReference type="OMA" id="ATNAFNC"/>
<evidence type="ECO:0000256" key="1">
    <source>
        <dbReference type="SAM" id="MobiDB-lite"/>
    </source>
</evidence>
<sequence>MKLKVDSTFLSSGCGVLQAFCLFTGGGVFGTIAQTDAIASSTVAHALLWISVSAWVVSMVGYLSRAFGKRFYDDHAASVFGLIFSIFYLIGTICFGVYNTWAAGAKGSQNSRSLFIFLLALLTTVGYILEAIGNFMTGVSNDKSCSKAPSPSKAENGKAEEQKKVEE</sequence>
<dbReference type="InParanoid" id="H2Y9E3"/>
<feature type="region of interest" description="Disordered" evidence="1">
    <location>
        <begin position="142"/>
        <end position="167"/>
    </location>
</feature>
<reference evidence="3" key="2">
    <citation type="submission" date="2025-08" db="UniProtKB">
        <authorList>
            <consortium name="Ensembl"/>
        </authorList>
    </citation>
    <scope>IDENTIFICATION</scope>
</reference>
<feature type="compositionally biased region" description="Basic and acidic residues" evidence="1">
    <location>
        <begin position="155"/>
        <end position="167"/>
    </location>
</feature>
<keyword evidence="4" id="KW-1185">Reference proteome</keyword>
<keyword evidence="2" id="KW-1133">Transmembrane helix</keyword>
<reference evidence="3" key="3">
    <citation type="submission" date="2025-09" db="UniProtKB">
        <authorList>
            <consortium name="Ensembl"/>
        </authorList>
    </citation>
    <scope>IDENTIFICATION</scope>
</reference>
<evidence type="ECO:0000313" key="4">
    <source>
        <dbReference type="Proteomes" id="UP000007875"/>
    </source>
</evidence>
<feature type="transmembrane region" description="Helical" evidence="2">
    <location>
        <begin position="113"/>
        <end position="133"/>
    </location>
</feature>
<protein>
    <recommendedName>
        <fullName evidence="5">MARVEL domain-containing protein</fullName>
    </recommendedName>
</protein>
<dbReference type="GeneTree" id="ENSGT00390000010927"/>